<keyword evidence="2" id="KW-1185">Reference proteome</keyword>
<sequence length="51" mass="5912">EAMPKLVEARNESIKNINDIIDEFKTIHYAFQNEDLDVLPADHIIANFKNL</sequence>
<dbReference type="EMBL" id="JAHRHJ020000009">
    <property type="protein sequence ID" value="KAH9301378.1"/>
    <property type="molecule type" value="Genomic_DNA"/>
</dbReference>
<reference evidence="1 2" key="1">
    <citation type="journal article" date="2021" name="Nat. Plants">
        <title>The Taxus genome provides insights into paclitaxel biosynthesis.</title>
        <authorList>
            <person name="Xiong X."/>
            <person name="Gou J."/>
            <person name="Liao Q."/>
            <person name="Li Y."/>
            <person name="Zhou Q."/>
            <person name="Bi G."/>
            <person name="Li C."/>
            <person name="Du R."/>
            <person name="Wang X."/>
            <person name="Sun T."/>
            <person name="Guo L."/>
            <person name="Liang H."/>
            <person name="Lu P."/>
            <person name="Wu Y."/>
            <person name="Zhang Z."/>
            <person name="Ro D.K."/>
            <person name="Shang Y."/>
            <person name="Huang S."/>
            <person name="Yan J."/>
        </authorList>
    </citation>
    <scope>NUCLEOTIDE SEQUENCE [LARGE SCALE GENOMIC DNA]</scope>
    <source>
        <strain evidence="1">Ta-2019</strain>
    </source>
</reference>
<dbReference type="Proteomes" id="UP000824469">
    <property type="component" value="Unassembled WGS sequence"/>
</dbReference>
<feature type="non-terminal residue" evidence="1">
    <location>
        <position position="51"/>
    </location>
</feature>
<dbReference type="AlphaFoldDB" id="A0AA38CM59"/>
<organism evidence="1 2">
    <name type="scientific">Taxus chinensis</name>
    <name type="common">Chinese yew</name>
    <name type="synonym">Taxus wallichiana var. chinensis</name>
    <dbReference type="NCBI Taxonomy" id="29808"/>
    <lineage>
        <taxon>Eukaryota</taxon>
        <taxon>Viridiplantae</taxon>
        <taxon>Streptophyta</taxon>
        <taxon>Embryophyta</taxon>
        <taxon>Tracheophyta</taxon>
        <taxon>Spermatophyta</taxon>
        <taxon>Pinopsida</taxon>
        <taxon>Pinidae</taxon>
        <taxon>Conifers II</taxon>
        <taxon>Cupressales</taxon>
        <taxon>Taxaceae</taxon>
        <taxon>Taxus</taxon>
    </lineage>
</organism>
<evidence type="ECO:0000313" key="1">
    <source>
        <dbReference type="EMBL" id="KAH9301378.1"/>
    </source>
</evidence>
<gene>
    <name evidence="1" type="ORF">KI387_012961</name>
</gene>
<name>A0AA38CM59_TAXCH</name>
<proteinExistence type="predicted"/>
<accession>A0AA38CM59</accession>
<protein>
    <submittedName>
        <fullName evidence="1">Uncharacterized protein</fullName>
    </submittedName>
</protein>
<evidence type="ECO:0000313" key="2">
    <source>
        <dbReference type="Proteomes" id="UP000824469"/>
    </source>
</evidence>
<feature type="non-terminal residue" evidence="1">
    <location>
        <position position="1"/>
    </location>
</feature>
<comment type="caution">
    <text evidence="1">The sequence shown here is derived from an EMBL/GenBank/DDBJ whole genome shotgun (WGS) entry which is preliminary data.</text>
</comment>